<keyword evidence="4" id="KW-1185">Reference proteome</keyword>
<name>A0A1J1H6B0_PLARL</name>
<feature type="region of interest" description="Disordered" evidence="2">
    <location>
        <begin position="74"/>
        <end position="117"/>
    </location>
</feature>
<keyword evidence="1" id="KW-0175">Coiled coil</keyword>
<dbReference type="Proteomes" id="UP000220158">
    <property type="component" value="Chromosome 10"/>
</dbReference>
<reference evidence="3 4" key="1">
    <citation type="submission" date="2015-04" db="EMBL/GenBank/DDBJ databases">
        <authorList>
            <consortium name="Pathogen Informatics"/>
        </authorList>
    </citation>
    <scope>NUCLEOTIDE SEQUENCE [LARGE SCALE GENOMIC DNA]</scope>
    <source>
        <strain evidence="3 4">SGS1</strain>
    </source>
</reference>
<feature type="compositionally biased region" description="Basic and acidic residues" evidence="2">
    <location>
        <begin position="103"/>
        <end position="117"/>
    </location>
</feature>
<feature type="coiled-coil region" evidence="1">
    <location>
        <begin position="657"/>
        <end position="691"/>
    </location>
</feature>
<feature type="compositionally biased region" description="Basic and acidic residues" evidence="2">
    <location>
        <begin position="1023"/>
        <end position="1041"/>
    </location>
</feature>
<accession>A0A1J1H6B0</accession>
<dbReference type="VEuPathDB" id="PlasmoDB:PRELSG_1011000"/>
<feature type="region of interest" description="Disordered" evidence="2">
    <location>
        <begin position="1018"/>
        <end position="1041"/>
    </location>
</feature>
<evidence type="ECO:0000256" key="1">
    <source>
        <dbReference type="SAM" id="Coils"/>
    </source>
</evidence>
<organism evidence="3 4">
    <name type="scientific">Plasmodium relictum</name>
    <dbReference type="NCBI Taxonomy" id="85471"/>
    <lineage>
        <taxon>Eukaryota</taxon>
        <taxon>Sar</taxon>
        <taxon>Alveolata</taxon>
        <taxon>Apicomplexa</taxon>
        <taxon>Aconoidasida</taxon>
        <taxon>Haemosporida</taxon>
        <taxon>Plasmodiidae</taxon>
        <taxon>Plasmodium</taxon>
        <taxon>Plasmodium (Haemamoeba)</taxon>
    </lineage>
</organism>
<evidence type="ECO:0000256" key="2">
    <source>
        <dbReference type="SAM" id="MobiDB-lite"/>
    </source>
</evidence>
<dbReference type="OMA" id="CLEEYLY"/>
<evidence type="ECO:0000313" key="3">
    <source>
        <dbReference type="EMBL" id="CRH00456.1"/>
    </source>
</evidence>
<sequence>MINYLKKYVIIIIIFQVFLKKKEAIKIRRFHEYLNFIQPTFFTNTSKYQIKTNFNTLKKKDKYNSSREYYLVKRERESNEGDKENDYANKPLEEENNNNEVINNKDSHFKNKRNNDEKSEVLDNRINNNNECIDNDNNMYLNGEILKEEEINEHMKFQQWSDRFLLSNEKNFFYDIGNKCINTKYYDKINQINDKFYKKECVLKDSSIKLTPFQNKTENENICLSLTKNIKQKLSYDTYEKKNSNNDNINKVDNNYHSDCTNTHNYINDKNVFVQKEVILNEEEILKLSHIDYTKRTNLIFPSRSLYSAVYIGKEAFNDFIEKGLYSIKLSLNKYLNSYYECNLKSNLDDKIFLMFIIRYIKSYILNIIYKTFQIKLLNEVEIENDSNILPDKNKLINNETYLELSSEYEAIINILIHFFDKIKELFKINEKELIDYLAKKTETITYSTPYNFKSNKEAERHINNMWTFFNFKIFNNELPSFDSINFYWMNSKVENLLKIKNMKSYKIVNKDFINLPSIMIFSNLKNSPILLNYMILKMMYEYRNLLKDDILPFKEIKNYQKLKRFDMTKQKIIKFVHGISGLLENIDFYFYTPYLGDLNLSGKESAIFFSYLKNVSGDNGKLLYNLEYNNELSFYNKNERESSIKTKYFGKESDYSNVFKEEVQEEQKEAENIKHKNDEIKLEEEDEEIEEDDLVFLLLKSNVTNDIDKAIHMATNVYKKKNINSIWGNSYDINYENIEERTKKINDLSKKENSFQLQRFRIPLNEFSASLFLCDANNSTKYLTQNIEKLKELNEFDLTFVHNALTYSCLRFLHDSGNENEDVEGLLKKFEKNEKVEITNNIMALQMMVVIGELFRNIRKMRNKEKFSFKRILQTDVIVDLYNSHSIYDEHMNINNMEYIMKNLKIDYPLKSNILLNEKNKEEIAYYFLNYYTKYLFRFDLPNNIVIKFTSDISGLSFYDYNFDYISNDSVIYINNDINSSLILSRVLLDECLNIYEKYTTYIHKYGGNTDNSTIQKAKSNLKKESEEEENKEKDMIKNDKINNSKLDNEKYTNKEEICEDFDNKDDDPVDAEDYVEEDINEENVSLSNVKEIKTKKSDIYENCQEKIEEKESEEVIDDEHVDIFNYLKINRIVQFIRFIIEYNNWPIFLDETINLENYLNSTEINLFKNIKHFNNLNNFYINLKDFNINKNRIMQIIENSIKREDCENIWLEKKIPIKHIASALFTNNYVNLYKILQKGIKVLINLNLDEVNFIMNKCKYAAEIVYYKRLEEIKSSSNNLIFTMYNENLSSIEYYFDKLKEKIILIKLVKNEDVFQILANLITSFLPNSTKYPKEVDIKDNVKKEDINKFIFLCDKEKKKCGIANELNRKNVTYNLFNFFNKEIFDSKIKNVEIEFVKDDKILSSHANFINTFENSKILINDNVFSVNILSNVLLKEMAEIFYFYNESSIEKENKLYLNNNFKSAYLPVINKYSKSFQNVENKEFFDFVAKDIQSKKKKKESNDNIDESKLNENEIIEYENKKEDNENAFHNSENKNFQREYFAAEKDKYDIEKLIDKIANYDHDEMFKEILEFRKYKYNDSTEIQKCLEEYLFTYDKINMIKYSSSEASKNNMSEQNEKENKNAEKELCYEPHDIKSIYLNYMYKYIEYIINKKELPINFNYINDEWINSLTELENQKILDYSTKKYTGHLYDLLINSNACSSKRALHILDLSLSKNGNEDLTETTVSSSDINHSIKNFDEYILWVSNNKRKTFEKLNADDVLNSDTPDNVKKEIKDVIEEYNAINETNANKDLDPNNVTIDNLKDLVKKHNISKEELQAAISQLDMPSDFDINSLF</sequence>
<dbReference type="KEGG" id="prel:PRELSG_1011000"/>
<dbReference type="OrthoDB" id="370483at2759"/>
<protein>
    <submittedName>
        <fullName evidence="3">Uncharacterized protein</fullName>
    </submittedName>
</protein>
<dbReference type="GeneID" id="39736576"/>
<dbReference type="EMBL" id="LN835305">
    <property type="protein sequence ID" value="CRH00456.1"/>
    <property type="molecule type" value="Genomic_DNA"/>
</dbReference>
<dbReference type="RefSeq" id="XP_028533459.1">
    <property type="nucleotide sequence ID" value="XM_028677029.1"/>
</dbReference>
<feature type="compositionally biased region" description="Basic and acidic residues" evidence="2">
    <location>
        <begin position="74"/>
        <end position="93"/>
    </location>
</feature>
<gene>
    <name evidence="3" type="ORF">PRELSG_1011000</name>
</gene>
<proteinExistence type="predicted"/>
<evidence type="ECO:0000313" key="4">
    <source>
        <dbReference type="Proteomes" id="UP000220158"/>
    </source>
</evidence>